<dbReference type="PANTHER" id="PTHR30026">
    <property type="entry name" value="OUTER MEMBRANE PROTEIN TOLC"/>
    <property type="match status" value="1"/>
</dbReference>
<accession>F2JLV8</accession>
<dbReference type="RefSeq" id="WP_013657914.1">
    <property type="nucleotide sequence ID" value="NC_015275.1"/>
</dbReference>
<dbReference type="eggNOG" id="COG1538">
    <property type="taxonomic scope" value="Bacteria"/>
</dbReference>
<keyword evidence="7" id="KW-0732">Signal</keyword>
<evidence type="ECO:0000313" key="8">
    <source>
        <dbReference type="EMBL" id="ADZ84634.1"/>
    </source>
</evidence>
<dbReference type="GO" id="GO:0015562">
    <property type="term" value="F:efflux transmembrane transporter activity"/>
    <property type="evidence" value="ECO:0007669"/>
    <property type="project" value="InterPro"/>
</dbReference>
<keyword evidence="4" id="KW-0472">Membrane</keyword>
<dbReference type="GO" id="GO:0015288">
    <property type="term" value="F:porin activity"/>
    <property type="evidence" value="ECO:0007669"/>
    <property type="project" value="TreeGrafter"/>
</dbReference>
<organism evidence="8 9">
    <name type="scientific">Cellulosilyticum lentocellum (strain ATCC 49066 / DSM 5427 / NCIMB 11756 / RHM5)</name>
    <name type="common">Clostridium lentocellum</name>
    <dbReference type="NCBI Taxonomy" id="642492"/>
    <lineage>
        <taxon>Bacteria</taxon>
        <taxon>Bacillati</taxon>
        <taxon>Bacillota</taxon>
        <taxon>Clostridia</taxon>
        <taxon>Lachnospirales</taxon>
        <taxon>Cellulosilyticaceae</taxon>
        <taxon>Cellulosilyticum</taxon>
    </lineage>
</organism>
<dbReference type="Gene3D" id="1.20.1600.10">
    <property type="entry name" value="Outer membrane efflux proteins (OEP)"/>
    <property type="match status" value="2"/>
</dbReference>
<evidence type="ECO:0008006" key="10">
    <source>
        <dbReference type="Google" id="ProtNLM"/>
    </source>
</evidence>
<keyword evidence="6" id="KW-0175">Coiled coil</keyword>
<protein>
    <recommendedName>
        <fullName evidence="10">Outer membrane efflux protein</fullName>
    </recommendedName>
</protein>
<evidence type="ECO:0000256" key="7">
    <source>
        <dbReference type="SAM" id="SignalP"/>
    </source>
</evidence>
<evidence type="ECO:0000256" key="6">
    <source>
        <dbReference type="SAM" id="Coils"/>
    </source>
</evidence>
<dbReference type="PANTHER" id="PTHR30026:SF20">
    <property type="entry name" value="OUTER MEMBRANE PROTEIN TOLC"/>
    <property type="match status" value="1"/>
</dbReference>
<dbReference type="InterPro" id="IPR051906">
    <property type="entry name" value="TolC-like"/>
</dbReference>
<evidence type="ECO:0000256" key="5">
    <source>
        <dbReference type="ARBA" id="ARBA00023237"/>
    </source>
</evidence>
<evidence type="ECO:0000256" key="1">
    <source>
        <dbReference type="ARBA" id="ARBA00004442"/>
    </source>
</evidence>
<keyword evidence="3" id="KW-0812">Transmembrane</keyword>
<evidence type="ECO:0000256" key="2">
    <source>
        <dbReference type="ARBA" id="ARBA00022452"/>
    </source>
</evidence>
<evidence type="ECO:0000256" key="4">
    <source>
        <dbReference type="ARBA" id="ARBA00023136"/>
    </source>
</evidence>
<evidence type="ECO:0000313" key="9">
    <source>
        <dbReference type="Proteomes" id="UP000008467"/>
    </source>
</evidence>
<name>F2JLV8_CELLD</name>
<keyword evidence="5" id="KW-0998">Cell outer membrane</keyword>
<feature type="signal peptide" evidence="7">
    <location>
        <begin position="1"/>
        <end position="26"/>
    </location>
</feature>
<dbReference type="GO" id="GO:1990281">
    <property type="term" value="C:efflux pump complex"/>
    <property type="evidence" value="ECO:0007669"/>
    <property type="project" value="TreeGrafter"/>
</dbReference>
<sequence>MKLNKGIKKALLLLSVTSLITTSVLAAPVTEKKELDLDYAITMAISKDETLGEYARNTAVYTEQKKSIENIGSVEYSSKKIAIEELNQKKQFQKDRITKEVTEQYQNIVLLQRNIELLKKQINLNENQVKQVTIKKEKGFCDELTYEQAVQSLEESKVKKEQTEKNLGDAKKSFLNLTNINTDNYILKEENTYEPFVLDQSINSYATAMATKLLKYENEKVNLSEDDFKENIYKSGVGGTGPKYSDYLEQKINVENSKVKLQTSYDKYRLLIETQYTVLSAQLDSINTKANEYKNSVKEMKALEIKYKAGYISTLDYETQKVALDAKQVDYLNEVYKYNILKMQFEKPWTMSEYSF</sequence>
<dbReference type="SUPFAM" id="SSF56954">
    <property type="entry name" value="Outer membrane efflux proteins (OEP)"/>
    <property type="match status" value="1"/>
</dbReference>
<dbReference type="EMBL" id="CP002582">
    <property type="protein sequence ID" value="ADZ84634.1"/>
    <property type="molecule type" value="Genomic_DNA"/>
</dbReference>
<dbReference type="AlphaFoldDB" id="F2JLV8"/>
<proteinExistence type="predicted"/>
<dbReference type="Proteomes" id="UP000008467">
    <property type="component" value="Chromosome"/>
</dbReference>
<dbReference type="STRING" id="642492.Clole_2937"/>
<comment type="subcellular location">
    <subcellularLocation>
        <location evidence="1">Cell outer membrane</location>
    </subcellularLocation>
</comment>
<dbReference type="KEGG" id="cle:Clole_2937"/>
<dbReference type="HOGENOM" id="CLU_777776_0_0_9"/>
<keyword evidence="9" id="KW-1185">Reference proteome</keyword>
<feature type="chain" id="PRO_5003279240" description="Outer membrane efflux protein" evidence="7">
    <location>
        <begin position="27"/>
        <end position="356"/>
    </location>
</feature>
<evidence type="ECO:0000256" key="3">
    <source>
        <dbReference type="ARBA" id="ARBA00022692"/>
    </source>
</evidence>
<gene>
    <name evidence="8" type="ordered locus">Clole_2937</name>
</gene>
<reference evidence="8 9" key="1">
    <citation type="journal article" date="2011" name="J. Bacteriol.">
        <title>Complete genome sequence of the cellulose-degrading bacterium Cellulosilyticum lentocellum.</title>
        <authorList>
            <consortium name="US DOE Joint Genome Institute"/>
            <person name="Miller D.A."/>
            <person name="Suen G."/>
            <person name="Bruce D."/>
            <person name="Copeland A."/>
            <person name="Cheng J.F."/>
            <person name="Detter C."/>
            <person name="Goodwin L.A."/>
            <person name="Han C.S."/>
            <person name="Hauser L.J."/>
            <person name="Land M.L."/>
            <person name="Lapidus A."/>
            <person name="Lucas S."/>
            <person name="Meincke L."/>
            <person name="Pitluck S."/>
            <person name="Tapia R."/>
            <person name="Teshima H."/>
            <person name="Woyke T."/>
            <person name="Fox B.G."/>
            <person name="Angert E.R."/>
            <person name="Currie C.R."/>
        </authorList>
    </citation>
    <scope>NUCLEOTIDE SEQUENCE [LARGE SCALE GENOMIC DNA]</scope>
    <source>
        <strain evidence="9">ATCC 49066 / DSM 5427 / NCIMB 11756 / RHM5</strain>
    </source>
</reference>
<feature type="coiled-coil region" evidence="6">
    <location>
        <begin position="83"/>
        <end position="173"/>
    </location>
</feature>
<keyword evidence="2" id="KW-1134">Transmembrane beta strand</keyword>
<dbReference type="GO" id="GO:0009279">
    <property type="term" value="C:cell outer membrane"/>
    <property type="evidence" value="ECO:0007669"/>
    <property type="project" value="UniProtKB-SubCell"/>
</dbReference>